<dbReference type="EMBL" id="KZ613490">
    <property type="protein sequence ID" value="PMD19206.1"/>
    <property type="molecule type" value="Genomic_DNA"/>
</dbReference>
<proteinExistence type="predicted"/>
<dbReference type="AlphaFoldDB" id="A0A2J6PZ93"/>
<evidence type="ECO:0000256" key="1">
    <source>
        <dbReference type="SAM" id="MobiDB-lite"/>
    </source>
</evidence>
<sequence length="175" mass="19830">MAEIEGIRDRRNGRPGKLHQSGTQFATIDISFRCRNHEFVIRSRINPTCHVIWGLEKVLDRRNAASFCIVPRSQPFHQFSRVLLAHLATVLFVAVNLEVLQTFFEVENSTRTTGSWVELEEVLQFACFARNPGRGSLISGNAKSVLRPKIQRGGTDHNQMPFEILTPSWAPSESQ</sequence>
<dbReference type="Proteomes" id="UP000235672">
    <property type="component" value="Unassembled WGS sequence"/>
</dbReference>
<evidence type="ECO:0000313" key="3">
    <source>
        <dbReference type="Proteomes" id="UP000235672"/>
    </source>
</evidence>
<name>A0A2J6PZ93_9HELO</name>
<accession>A0A2J6PZ93</accession>
<feature type="region of interest" description="Disordered" evidence="1">
    <location>
        <begin position="1"/>
        <end position="20"/>
    </location>
</feature>
<reference evidence="2 3" key="1">
    <citation type="submission" date="2016-05" db="EMBL/GenBank/DDBJ databases">
        <title>A degradative enzymes factory behind the ericoid mycorrhizal symbiosis.</title>
        <authorList>
            <consortium name="DOE Joint Genome Institute"/>
            <person name="Martino E."/>
            <person name="Morin E."/>
            <person name="Grelet G."/>
            <person name="Kuo A."/>
            <person name="Kohler A."/>
            <person name="Daghino S."/>
            <person name="Barry K."/>
            <person name="Choi C."/>
            <person name="Cichocki N."/>
            <person name="Clum A."/>
            <person name="Copeland A."/>
            <person name="Hainaut M."/>
            <person name="Haridas S."/>
            <person name="Labutti K."/>
            <person name="Lindquist E."/>
            <person name="Lipzen A."/>
            <person name="Khouja H.-R."/>
            <person name="Murat C."/>
            <person name="Ohm R."/>
            <person name="Olson A."/>
            <person name="Spatafora J."/>
            <person name="Veneault-Fourrey C."/>
            <person name="Henrissat B."/>
            <person name="Grigoriev I."/>
            <person name="Martin F."/>
            <person name="Perotto S."/>
        </authorList>
    </citation>
    <scope>NUCLEOTIDE SEQUENCE [LARGE SCALE GENOMIC DNA]</scope>
    <source>
        <strain evidence="2 3">UAMH 7357</strain>
    </source>
</reference>
<keyword evidence="3" id="KW-1185">Reference proteome</keyword>
<evidence type="ECO:0000313" key="2">
    <source>
        <dbReference type="EMBL" id="PMD19206.1"/>
    </source>
</evidence>
<protein>
    <submittedName>
        <fullName evidence="2">Uncharacterized protein</fullName>
    </submittedName>
</protein>
<feature type="compositionally biased region" description="Basic and acidic residues" evidence="1">
    <location>
        <begin position="1"/>
        <end position="12"/>
    </location>
</feature>
<gene>
    <name evidence="2" type="ORF">NA56DRAFT_705784</name>
</gene>
<organism evidence="2 3">
    <name type="scientific">Hyaloscypha hepaticicola</name>
    <dbReference type="NCBI Taxonomy" id="2082293"/>
    <lineage>
        <taxon>Eukaryota</taxon>
        <taxon>Fungi</taxon>
        <taxon>Dikarya</taxon>
        <taxon>Ascomycota</taxon>
        <taxon>Pezizomycotina</taxon>
        <taxon>Leotiomycetes</taxon>
        <taxon>Helotiales</taxon>
        <taxon>Hyaloscyphaceae</taxon>
        <taxon>Hyaloscypha</taxon>
    </lineage>
</organism>